<gene>
    <name evidence="2" type="ORF">HOLleu_41517</name>
</gene>
<feature type="compositionally biased region" description="Polar residues" evidence="1">
    <location>
        <begin position="252"/>
        <end position="263"/>
    </location>
</feature>
<sequence>MADPTVPVPAVRPPVDKPMRLVGISHSNNSSSLVDHSSSANEFHHVLDVVRQNVMGILHDQLYYKTPTLQQEMELLVQDIEALAKDRAYEETQDNYRHHFWRADHEAENKYLLTKLSELAHALVDYKQSCCIASRSAQALNEEMLHRVCQKHWEEIANMRRLLAPNVTSASARNATVTRLSAPLQTALEWHEGTSPSDDPNVKRPLPHECTFHSIATIGPRTNPPLVNGTVSGVHIIPSQWDVPDLSGKSGAANSGSEGTLTSKGRYGGRQLYEQSINERRRPFEEEVRHVSRRYKHIHGLCE</sequence>
<evidence type="ECO:0000313" key="2">
    <source>
        <dbReference type="EMBL" id="KAJ8019784.1"/>
    </source>
</evidence>
<dbReference type="EMBL" id="JAIZAY010000023">
    <property type="protein sequence ID" value="KAJ8019784.1"/>
    <property type="molecule type" value="Genomic_DNA"/>
</dbReference>
<evidence type="ECO:0000313" key="3">
    <source>
        <dbReference type="Proteomes" id="UP001152320"/>
    </source>
</evidence>
<dbReference type="Proteomes" id="UP001152320">
    <property type="component" value="Chromosome 23"/>
</dbReference>
<name>A0A9Q0YG01_HOLLE</name>
<keyword evidence="3" id="KW-1185">Reference proteome</keyword>
<reference evidence="2" key="1">
    <citation type="submission" date="2021-10" db="EMBL/GenBank/DDBJ databases">
        <title>Tropical sea cucumber genome reveals ecological adaptation and Cuvierian tubules defense mechanism.</title>
        <authorList>
            <person name="Chen T."/>
        </authorList>
    </citation>
    <scope>NUCLEOTIDE SEQUENCE</scope>
    <source>
        <strain evidence="2">Nanhai2018</strain>
        <tissue evidence="2">Muscle</tissue>
    </source>
</reference>
<organism evidence="2 3">
    <name type="scientific">Holothuria leucospilota</name>
    <name type="common">Black long sea cucumber</name>
    <name type="synonym">Mertensiothuria leucospilota</name>
    <dbReference type="NCBI Taxonomy" id="206669"/>
    <lineage>
        <taxon>Eukaryota</taxon>
        <taxon>Metazoa</taxon>
        <taxon>Echinodermata</taxon>
        <taxon>Eleutherozoa</taxon>
        <taxon>Echinozoa</taxon>
        <taxon>Holothuroidea</taxon>
        <taxon>Aspidochirotacea</taxon>
        <taxon>Aspidochirotida</taxon>
        <taxon>Holothuriidae</taxon>
        <taxon>Holothuria</taxon>
    </lineage>
</organism>
<dbReference type="AlphaFoldDB" id="A0A9Q0YG01"/>
<dbReference type="OrthoDB" id="9990824at2759"/>
<accession>A0A9Q0YG01</accession>
<comment type="caution">
    <text evidence="2">The sequence shown here is derived from an EMBL/GenBank/DDBJ whole genome shotgun (WGS) entry which is preliminary data.</text>
</comment>
<protein>
    <submittedName>
        <fullName evidence="2">Uncharacterized protein</fullName>
    </submittedName>
</protein>
<proteinExistence type="predicted"/>
<feature type="region of interest" description="Disordered" evidence="1">
    <location>
        <begin position="247"/>
        <end position="270"/>
    </location>
</feature>
<evidence type="ECO:0000256" key="1">
    <source>
        <dbReference type="SAM" id="MobiDB-lite"/>
    </source>
</evidence>